<feature type="binding site" evidence="10">
    <location>
        <position position="37"/>
    </location>
    <ligand>
        <name>NAD(+)</name>
        <dbReference type="ChEBI" id="CHEBI:57540"/>
    </ligand>
</feature>
<feature type="active site" description="Nucleophile" evidence="9">
    <location>
        <position position="280"/>
    </location>
</feature>
<dbReference type="FunFam" id="3.40.50.720:FF:000193">
    <property type="entry name" value="UDP-glucose 6-dehydrogenase"/>
    <property type="match status" value="1"/>
</dbReference>
<dbReference type="PIRSF" id="PIRSF000124">
    <property type="entry name" value="UDPglc_GDPman_dh"/>
    <property type="match status" value="1"/>
</dbReference>
<evidence type="ECO:0000313" key="12">
    <source>
        <dbReference type="EMBL" id="MBO8223272.1"/>
    </source>
</evidence>
<dbReference type="InterPro" id="IPR036291">
    <property type="entry name" value="NAD(P)-bd_dom_sf"/>
</dbReference>
<evidence type="ECO:0000256" key="9">
    <source>
        <dbReference type="PIRSR" id="PIRSR500133-1"/>
    </source>
</evidence>
<comment type="catalytic activity">
    <reaction evidence="6">
        <text>UDP-alpha-D-glucose + 2 NAD(+) + H2O = UDP-alpha-D-glucuronate + 2 NADH + 3 H(+)</text>
        <dbReference type="Rhea" id="RHEA:23596"/>
        <dbReference type="ChEBI" id="CHEBI:15377"/>
        <dbReference type="ChEBI" id="CHEBI:15378"/>
        <dbReference type="ChEBI" id="CHEBI:57540"/>
        <dbReference type="ChEBI" id="CHEBI:57945"/>
        <dbReference type="ChEBI" id="CHEBI:58052"/>
        <dbReference type="ChEBI" id="CHEBI:58885"/>
        <dbReference type="EC" id="1.1.1.22"/>
    </reaction>
</comment>
<dbReference type="InterPro" id="IPR036220">
    <property type="entry name" value="UDP-Glc/GDP-Man_DH_C_sf"/>
</dbReference>
<dbReference type="SUPFAM" id="SSF52413">
    <property type="entry name" value="UDP-glucose/GDP-mannose dehydrogenase C-terminal domain"/>
    <property type="match status" value="1"/>
</dbReference>
<dbReference type="AlphaFoldDB" id="A0A8I1X5U3"/>
<feature type="binding site" evidence="10">
    <location>
        <position position="350"/>
    </location>
    <ligand>
        <name>NAD(+)</name>
        <dbReference type="ChEBI" id="CHEBI:57540"/>
    </ligand>
</feature>
<feature type="binding site" evidence="10">
    <location>
        <begin position="12"/>
        <end position="17"/>
    </location>
    <ligand>
        <name>NAD(+)</name>
        <dbReference type="ChEBI" id="CHEBI:57540"/>
    </ligand>
</feature>
<comment type="similarity">
    <text evidence="2 8">Belongs to the UDP-glucose/GDP-mannose dehydrogenase family.</text>
</comment>
<dbReference type="Gene3D" id="1.20.5.100">
    <property type="entry name" value="Cytochrome c1, transmembrane anchor, C-terminal"/>
    <property type="match status" value="1"/>
</dbReference>
<dbReference type="PANTHER" id="PTHR11374">
    <property type="entry name" value="UDP-GLUCOSE DEHYDROGENASE/UDP-MANNAC DEHYDROGENASE"/>
    <property type="match status" value="1"/>
</dbReference>
<dbReference type="SMART" id="SM00984">
    <property type="entry name" value="UDPG_MGDP_dh_C"/>
    <property type="match status" value="1"/>
</dbReference>
<dbReference type="Pfam" id="PF00984">
    <property type="entry name" value="UDPG_MGDP_dh"/>
    <property type="match status" value="1"/>
</dbReference>
<comment type="caution">
    <text evidence="12">The sequence shown here is derived from an EMBL/GenBank/DDBJ whole genome shotgun (WGS) entry which is preliminary data.</text>
</comment>
<dbReference type="PANTHER" id="PTHR11374:SF3">
    <property type="entry name" value="UDP-GLUCOSE 6-DEHYDROGENASE"/>
    <property type="match status" value="1"/>
</dbReference>
<dbReference type="UniPathway" id="UPA00038">
    <property type="reaction ID" value="UER00491"/>
</dbReference>
<evidence type="ECO:0000256" key="7">
    <source>
        <dbReference type="ARBA" id="ARBA00053241"/>
    </source>
</evidence>
<dbReference type="EMBL" id="JAAORC010000002">
    <property type="protein sequence ID" value="MBO8223272.1"/>
    <property type="molecule type" value="Genomic_DNA"/>
</dbReference>
<sequence>MKADIKNICCIGAGYVGGPTMSVIADKCPNININVVDKNSERIDLWNSSNLDSLPIYEPGLDKIIARCRGKNLTFSTKIKENISSADMIFISVNTPTKTKGIGAGQASDLKWVEACAREVAMFATGHTIVVEKSTLPVKTAEVIKNILEASQPNSNECEKKFDVLSNPEFLAEGSAIKDLLEPDRVLIGGESNYAIKALSNIYSNWVPKEKILHTNIWSSELSKLTANAFLAQRISSINSISALCEATGADVREVSRAIGLDSRIGTKFLDSGPGFGGSCFKKDILNLVYLSRFFDLDEVADFWESVVKLNNWHQHRLSKLIIKNLFGTISGKKICILGFSFKANTNDTRESAAIKICKDLLEEGAFLSIHDPKVSKEQIQQDLGLEPLNSDINYSERFDFFNFEEKWVFENSISKAVEKSDAVVVLTEWEEYQKINWEEVSKKMRKPSWIFDTRSILNKKEIINNELLLWRIGDGSNEDRS</sequence>
<evidence type="ECO:0000313" key="13">
    <source>
        <dbReference type="Proteomes" id="UP000666562"/>
    </source>
</evidence>
<dbReference type="FunFam" id="1.20.5.100:FF:000001">
    <property type="entry name" value="UDP-glucose 6-dehydrogenase"/>
    <property type="match status" value="1"/>
</dbReference>
<dbReference type="RefSeq" id="WP_100883918.1">
    <property type="nucleotide sequence ID" value="NZ_JAAORC010000002.1"/>
</dbReference>
<feature type="binding site" evidence="10">
    <location>
        <position position="42"/>
    </location>
    <ligand>
        <name>NAD(+)</name>
        <dbReference type="ChEBI" id="CHEBI:57540"/>
    </ligand>
</feature>
<feature type="binding site" evidence="10">
    <location>
        <position position="173"/>
    </location>
    <ligand>
        <name>NAD(+)</name>
        <dbReference type="ChEBI" id="CHEBI:57540"/>
    </ligand>
</feature>
<dbReference type="InterPro" id="IPR028356">
    <property type="entry name" value="UDPglc_DH_euk"/>
</dbReference>
<dbReference type="InterPro" id="IPR008927">
    <property type="entry name" value="6-PGluconate_DH-like_C_sf"/>
</dbReference>
<dbReference type="Proteomes" id="UP000666562">
    <property type="component" value="Unassembled WGS sequence"/>
</dbReference>
<accession>A0A8I1X5U3</accession>
<evidence type="ECO:0000256" key="4">
    <source>
        <dbReference type="ARBA" id="ARBA00023002"/>
    </source>
</evidence>
<evidence type="ECO:0000256" key="10">
    <source>
        <dbReference type="PIRSR" id="PIRSR500133-3"/>
    </source>
</evidence>
<feature type="binding site" evidence="10">
    <location>
        <begin position="280"/>
        <end position="283"/>
    </location>
    <ligand>
        <name>NAD(+)</name>
        <dbReference type="ChEBI" id="CHEBI:57540"/>
    </ligand>
</feature>
<feature type="domain" description="UDP-glucose/GDP-mannose dehydrogenase C-terminal" evidence="11">
    <location>
        <begin position="336"/>
        <end position="460"/>
    </location>
</feature>
<dbReference type="Pfam" id="PF03720">
    <property type="entry name" value="UDPG_MGDP_dh_C"/>
    <property type="match status" value="1"/>
</dbReference>
<evidence type="ECO:0000259" key="11">
    <source>
        <dbReference type="SMART" id="SM00984"/>
    </source>
</evidence>
<comment type="function">
    <text evidence="7">Catalyzes the conversion of UDP-glucose into UDP-glucuronate, one of the precursors of teichuronic acid.</text>
</comment>
<keyword evidence="5 10" id="KW-0520">NAD</keyword>
<feature type="binding site" evidence="10">
    <location>
        <begin position="134"/>
        <end position="135"/>
    </location>
    <ligand>
        <name>NAD(+)</name>
        <dbReference type="ChEBI" id="CHEBI:57540"/>
    </ligand>
</feature>
<evidence type="ECO:0000256" key="6">
    <source>
        <dbReference type="ARBA" id="ARBA00047473"/>
    </source>
</evidence>
<gene>
    <name evidence="12" type="ORF">HA142_07070</name>
</gene>
<dbReference type="InterPro" id="IPR014027">
    <property type="entry name" value="UDP-Glc/GDP-Man_DH_C"/>
</dbReference>
<keyword evidence="4" id="KW-0560">Oxidoreductase</keyword>
<dbReference type="NCBIfam" id="TIGR03026">
    <property type="entry name" value="NDP-sugDHase"/>
    <property type="match status" value="1"/>
</dbReference>
<dbReference type="GO" id="GO:0051287">
    <property type="term" value="F:NAD binding"/>
    <property type="evidence" value="ECO:0007669"/>
    <property type="project" value="InterPro"/>
</dbReference>
<name>A0A8I1X5U3_PROMR</name>
<dbReference type="Gene3D" id="3.40.50.720">
    <property type="entry name" value="NAD(P)-binding Rossmann-like Domain"/>
    <property type="match status" value="2"/>
</dbReference>
<dbReference type="InterPro" id="IPR001732">
    <property type="entry name" value="UDP-Glc/GDP-Man_DH_N"/>
</dbReference>
<evidence type="ECO:0000256" key="2">
    <source>
        <dbReference type="ARBA" id="ARBA00006601"/>
    </source>
</evidence>
<evidence type="ECO:0000256" key="5">
    <source>
        <dbReference type="ARBA" id="ARBA00023027"/>
    </source>
</evidence>
<dbReference type="EC" id="1.1.1.22" evidence="3"/>
<proteinExistence type="inferred from homology"/>
<dbReference type="PIRSF" id="PIRSF500133">
    <property type="entry name" value="UDPglc_DH_euk"/>
    <property type="match status" value="1"/>
</dbReference>
<evidence type="ECO:0000256" key="3">
    <source>
        <dbReference type="ARBA" id="ARBA00012954"/>
    </source>
</evidence>
<feature type="binding site" evidence="10">
    <location>
        <begin position="93"/>
        <end position="97"/>
    </location>
    <ligand>
        <name>NAD(+)</name>
        <dbReference type="ChEBI" id="CHEBI:57540"/>
    </ligand>
</feature>
<dbReference type="SUPFAM" id="SSF51735">
    <property type="entry name" value="NAD(P)-binding Rossmann-fold domains"/>
    <property type="match status" value="1"/>
</dbReference>
<dbReference type="SUPFAM" id="SSF48179">
    <property type="entry name" value="6-phosphogluconate dehydrogenase C-terminal domain-like"/>
    <property type="match status" value="1"/>
</dbReference>
<evidence type="ECO:0000256" key="1">
    <source>
        <dbReference type="ARBA" id="ARBA00004701"/>
    </source>
</evidence>
<organism evidence="12 13">
    <name type="scientific">Prochlorococcus marinus str. XMU1401</name>
    <dbReference type="NCBI Taxonomy" id="2052594"/>
    <lineage>
        <taxon>Bacteria</taxon>
        <taxon>Bacillati</taxon>
        <taxon>Cyanobacteriota</taxon>
        <taxon>Cyanophyceae</taxon>
        <taxon>Synechococcales</taxon>
        <taxon>Prochlorococcaceae</taxon>
        <taxon>Prochlorococcus</taxon>
    </lineage>
</organism>
<dbReference type="InterPro" id="IPR014026">
    <property type="entry name" value="UDP-Glc/GDP-Man_DH_dimer"/>
</dbReference>
<dbReference type="Pfam" id="PF03721">
    <property type="entry name" value="UDPG_MGDP_dh_N"/>
    <property type="match status" value="1"/>
</dbReference>
<dbReference type="FunFam" id="3.40.50.720:FF:000032">
    <property type="entry name" value="UDP-glucose 6-dehydrogenase"/>
    <property type="match status" value="1"/>
</dbReference>
<dbReference type="GO" id="GO:0003979">
    <property type="term" value="F:UDP-glucose 6-dehydrogenase activity"/>
    <property type="evidence" value="ECO:0007669"/>
    <property type="project" value="UniProtKB-EC"/>
</dbReference>
<reference evidence="12" key="1">
    <citation type="submission" date="2020-03" db="EMBL/GenBank/DDBJ databases">
        <title>Genome differentiation and subclade ecological adaptation of Prochlorococcus HLII clade in the global ocean.</title>
        <authorList>
            <person name="Yan W."/>
            <person name="Fen X."/>
            <person name="Zhang W."/>
        </authorList>
    </citation>
    <scope>NUCLEOTIDE SEQUENCE</scope>
    <source>
        <strain evidence="12">XMU1401</strain>
    </source>
</reference>
<comment type="pathway">
    <text evidence="1">Nucleotide-sugar biosynthesis; UDP-alpha-D-glucuronate biosynthesis; UDP-alpha-D-glucuronate from UDP-alpha-D-glucose: step 1/1.</text>
</comment>
<dbReference type="GO" id="GO:0006065">
    <property type="term" value="P:UDP-glucuronate biosynthetic process"/>
    <property type="evidence" value="ECO:0007669"/>
    <property type="project" value="UniProtKB-UniPathway"/>
</dbReference>
<protein>
    <recommendedName>
        <fullName evidence="3">UDP-glucose 6-dehydrogenase</fullName>
        <ecNumber evidence="3">1.1.1.22</ecNumber>
    </recommendedName>
</protein>
<evidence type="ECO:0000256" key="8">
    <source>
        <dbReference type="PIRNR" id="PIRNR000124"/>
    </source>
</evidence>
<dbReference type="InterPro" id="IPR017476">
    <property type="entry name" value="UDP-Glc/GDP-Man"/>
</dbReference>